<evidence type="ECO:0000256" key="1">
    <source>
        <dbReference type="ARBA" id="ARBA00006226"/>
    </source>
</evidence>
<dbReference type="Gene3D" id="3.30.2310.20">
    <property type="entry name" value="RelE-like"/>
    <property type="match status" value="1"/>
</dbReference>
<keyword evidence="2" id="KW-1277">Toxin-antitoxin system</keyword>
<dbReference type="Pfam" id="PF05016">
    <property type="entry name" value="ParE_toxin"/>
    <property type="match status" value="1"/>
</dbReference>
<dbReference type="AlphaFoldDB" id="A0AB73G716"/>
<comment type="caution">
    <text evidence="3">The sequence shown here is derived from an EMBL/GenBank/DDBJ whole genome shotgun (WGS) entry which is preliminary data.</text>
</comment>
<proteinExistence type="inferred from homology"/>
<sequence length="95" mass="10667">MIWHPDALEDVARLYDFLATNSPAVARRAAEIIADATDLIAENPGIGAPRAEFREWAAKFGRSSYVIRYAELDGDEVLVTRVWHSREHRPFAGEA</sequence>
<dbReference type="PANTHER" id="PTHR33755:SF7">
    <property type="entry name" value="TOXIN MODULE OF TOXIN-ANTITOXIN SYSTEM RELE_STBE FAMILY"/>
    <property type="match status" value="1"/>
</dbReference>
<protein>
    <submittedName>
        <fullName evidence="3">Protein of the plasmid stabilization system</fullName>
    </submittedName>
</protein>
<evidence type="ECO:0000313" key="4">
    <source>
        <dbReference type="Proteomes" id="UP000061665"/>
    </source>
</evidence>
<dbReference type="PANTHER" id="PTHR33755">
    <property type="entry name" value="TOXIN PARE1-RELATED"/>
    <property type="match status" value="1"/>
</dbReference>
<reference evidence="3 4" key="1">
    <citation type="submission" date="2015-11" db="EMBL/GenBank/DDBJ databases">
        <title>Expanding the genomic diversity of Burkholderia species for the development of highly accurate diagnostics.</title>
        <authorList>
            <person name="Sahl J."/>
            <person name="Keim P."/>
            <person name="Wagner D."/>
        </authorList>
    </citation>
    <scope>NUCLEOTIDE SEQUENCE [LARGE SCALE GENOMIC DNA]</scope>
    <source>
        <strain evidence="3 4">MSMB2058</strain>
    </source>
</reference>
<dbReference type="InterPro" id="IPR035093">
    <property type="entry name" value="RelE/ParE_toxin_dom_sf"/>
</dbReference>
<accession>A0AB73G716</accession>
<name>A0AB73G716_9BURK</name>
<organism evidence="3 4">
    <name type="scientific">Burkholderia ubonensis</name>
    <dbReference type="NCBI Taxonomy" id="101571"/>
    <lineage>
        <taxon>Bacteria</taxon>
        <taxon>Pseudomonadati</taxon>
        <taxon>Pseudomonadota</taxon>
        <taxon>Betaproteobacteria</taxon>
        <taxon>Burkholderiales</taxon>
        <taxon>Burkholderiaceae</taxon>
        <taxon>Burkholderia</taxon>
        <taxon>Burkholderia cepacia complex</taxon>
    </lineage>
</organism>
<dbReference type="EMBL" id="LOZE01000028">
    <property type="protein sequence ID" value="KVM37153.1"/>
    <property type="molecule type" value="Genomic_DNA"/>
</dbReference>
<dbReference type="InterPro" id="IPR051803">
    <property type="entry name" value="TA_system_RelE-like_toxin"/>
</dbReference>
<evidence type="ECO:0000256" key="2">
    <source>
        <dbReference type="ARBA" id="ARBA00022649"/>
    </source>
</evidence>
<dbReference type="InterPro" id="IPR007712">
    <property type="entry name" value="RelE/ParE_toxin"/>
</dbReference>
<gene>
    <name evidence="3" type="ORF">WJ53_29290</name>
</gene>
<dbReference type="Proteomes" id="UP000061665">
    <property type="component" value="Unassembled WGS sequence"/>
</dbReference>
<comment type="similarity">
    <text evidence="1">Belongs to the RelE toxin family.</text>
</comment>
<evidence type="ECO:0000313" key="3">
    <source>
        <dbReference type="EMBL" id="KVM37153.1"/>
    </source>
</evidence>